<protein>
    <submittedName>
        <fullName evidence="2">YopX family protein</fullName>
    </submittedName>
</protein>
<evidence type="ECO:0000313" key="2">
    <source>
        <dbReference type="EMBL" id="MFD1485378.1"/>
    </source>
</evidence>
<reference evidence="3" key="1">
    <citation type="journal article" date="2019" name="Int. J. Syst. Evol. Microbiol.">
        <title>The Global Catalogue of Microorganisms (GCM) 10K type strain sequencing project: providing services to taxonomists for standard genome sequencing and annotation.</title>
        <authorList>
            <consortium name="The Broad Institute Genomics Platform"/>
            <consortium name="The Broad Institute Genome Sequencing Center for Infectious Disease"/>
            <person name="Wu L."/>
            <person name="Ma J."/>
        </authorList>
    </citation>
    <scope>NUCLEOTIDE SEQUENCE [LARGE SCALE GENOMIC DNA]</scope>
    <source>
        <strain evidence="3">CCM 8903</strain>
    </source>
</reference>
<feature type="domain" description="YopX protein" evidence="1">
    <location>
        <begin position="38"/>
        <end position="123"/>
    </location>
</feature>
<evidence type="ECO:0000313" key="3">
    <source>
        <dbReference type="Proteomes" id="UP001597252"/>
    </source>
</evidence>
<name>A0ABW4E8R6_9LACO</name>
<dbReference type="InterPro" id="IPR023385">
    <property type="entry name" value="YopX-like_C"/>
</dbReference>
<comment type="caution">
    <text evidence="2">The sequence shown here is derived from an EMBL/GenBank/DDBJ whole genome shotgun (WGS) entry which is preliminary data.</text>
</comment>
<dbReference type="RefSeq" id="WP_125751535.1">
    <property type="nucleotide sequence ID" value="NZ_JBHTON010000028.1"/>
</dbReference>
<dbReference type="Pfam" id="PF09643">
    <property type="entry name" value="YopX"/>
    <property type="match status" value="1"/>
</dbReference>
<accession>A0ABW4E8R6</accession>
<dbReference type="NCBIfam" id="TIGR01671">
    <property type="entry name" value="phage_TIGR01671"/>
    <property type="match status" value="1"/>
</dbReference>
<dbReference type="SUPFAM" id="SSF159006">
    <property type="entry name" value="YopX-like"/>
    <property type="match status" value="1"/>
</dbReference>
<dbReference type="Proteomes" id="UP001597252">
    <property type="component" value="Unassembled WGS sequence"/>
</dbReference>
<organism evidence="2 3">
    <name type="scientific">Lacticaseibacillus baoqingensis</name>
    <dbReference type="NCBI Taxonomy" id="2486013"/>
    <lineage>
        <taxon>Bacteria</taxon>
        <taxon>Bacillati</taxon>
        <taxon>Bacillota</taxon>
        <taxon>Bacilli</taxon>
        <taxon>Lactobacillales</taxon>
        <taxon>Lactobacillaceae</taxon>
        <taxon>Lacticaseibacillus</taxon>
    </lineage>
</organism>
<proteinExistence type="predicted"/>
<keyword evidence="3" id="KW-1185">Reference proteome</keyword>
<dbReference type="Gene3D" id="2.30.30.290">
    <property type="entry name" value="YopX-like domains"/>
    <property type="match status" value="1"/>
</dbReference>
<evidence type="ECO:0000259" key="1">
    <source>
        <dbReference type="Pfam" id="PF09643"/>
    </source>
</evidence>
<dbReference type="EMBL" id="JBHTON010000028">
    <property type="protein sequence ID" value="MFD1485378.1"/>
    <property type="molecule type" value="Genomic_DNA"/>
</dbReference>
<gene>
    <name evidence="2" type="ORF">ACFQ5J_09065</name>
</gene>
<dbReference type="InterPro" id="IPR010024">
    <property type="entry name" value="CHP16711"/>
</dbReference>
<sequence>MRQIKFRAMLSDKYYAHPRMVPWDELLERFDALHIFDEYCMTLMQFTGLLDKNGREIYEGDIVKLHQVVLSPDDKIGWVEYTAQYGYSIRFGKRRCRQSDWATDEGANYEVVGNIFENPELLEAYK</sequence>
<dbReference type="InterPro" id="IPR019096">
    <property type="entry name" value="YopX_protein"/>
</dbReference>